<comment type="caution">
    <text evidence="1">The sequence shown here is derived from an EMBL/GenBank/DDBJ whole genome shotgun (WGS) entry which is preliminary data.</text>
</comment>
<evidence type="ECO:0000313" key="2">
    <source>
        <dbReference type="Proteomes" id="UP001550044"/>
    </source>
</evidence>
<organism evidence="1 2">
    <name type="scientific">Streptomyces sp. 900116325</name>
    <dbReference type="NCBI Taxonomy" id="3154295"/>
    <lineage>
        <taxon>Bacteria</taxon>
        <taxon>Bacillati</taxon>
        <taxon>Actinomycetota</taxon>
        <taxon>Actinomycetes</taxon>
        <taxon>Kitasatosporales</taxon>
        <taxon>Streptomycetaceae</taxon>
        <taxon>Streptomyces</taxon>
    </lineage>
</organism>
<dbReference type="NCBIfam" id="NF033179">
    <property type="entry name" value="TnsA_like_Actin"/>
    <property type="match status" value="1"/>
</dbReference>
<proteinExistence type="predicted"/>
<sequence length="221" mass="24977">MPWQEAASEVRFERCPPLRPFRARPGKRLAPGWWWSATTGRLVHYGTAAMRLHMMLLDRDPRVSALACRPLELRWIEDGRARMHAPHLMIRLASGQGVLADCTARAQLSQAQRSLGVEVGQACRRVGWRYWVLGPVDPVYQRNMTWLAGYRHPRYQGADELARAVREVFAVRRALVEGAGRIGDPILVLPAVFHALWSGNLSADLRAPMHERMLVWSGGVS</sequence>
<evidence type="ECO:0000313" key="1">
    <source>
        <dbReference type="EMBL" id="MET8439221.1"/>
    </source>
</evidence>
<keyword evidence="2" id="KW-1185">Reference proteome</keyword>
<dbReference type="RefSeq" id="WP_356713647.1">
    <property type="nucleotide sequence ID" value="NZ_JBEXIP010000103.1"/>
</dbReference>
<name>A0ABV2UN23_9ACTN</name>
<accession>A0ABV2UN23</accession>
<gene>
    <name evidence="1" type="ORF">ABZV61_42600</name>
</gene>
<reference evidence="1 2" key="1">
    <citation type="submission" date="2024-06" db="EMBL/GenBank/DDBJ databases">
        <title>The Natural Products Discovery Center: Release of the First 8490 Sequenced Strains for Exploring Actinobacteria Biosynthetic Diversity.</title>
        <authorList>
            <person name="Kalkreuter E."/>
            <person name="Kautsar S.A."/>
            <person name="Yang D."/>
            <person name="Bader C.D."/>
            <person name="Teijaro C.N."/>
            <person name="Fluegel L."/>
            <person name="Davis C.M."/>
            <person name="Simpson J.R."/>
            <person name="Lauterbach L."/>
            <person name="Steele A.D."/>
            <person name="Gui C."/>
            <person name="Meng S."/>
            <person name="Li G."/>
            <person name="Viehrig K."/>
            <person name="Ye F."/>
            <person name="Su P."/>
            <person name="Kiefer A.F."/>
            <person name="Nichols A."/>
            <person name="Cepeda A.J."/>
            <person name="Yan W."/>
            <person name="Fan B."/>
            <person name="Jiang Y."/>
            <person name="Adhikari A."/>
            <person name="Zheng C.-J."/>
            <person name="Schuster L."/>
            <person name="Cowan T.M."/>
            <person name="Smanski M.J."/>
            <person name="Chevrette M.G."/>
            <person name="De Carvalho L.P.S."/>
            <person name="Shen B."/>
        </authorList>
    </citation>
    <scope>NUCLEOTIDE SEQUENCE [LARGE SCALE GENOMIC DNA]</scope>
    <source>
        <strain evidence="1 2">NPDC005137</strain>
    </source>
</reference>
<dbReference type="Proteomes" id="UP001550044">
    <property type="component" value="Unassembled WGS sequence"/>
</dbReference>
<dbReference type="EMBL" id="JBEXIP010000103">
    <property type="protein sequence ID" value="MET8439221.1"/>
    <property type="molecule type" value="Genomic_DNA"/>
</dbReference>
<protein>
    <submittedName>
        <fullName evidence="1">TnsA-like heteromeric transposase endonuclease subunit</fullName>
    </submittedName>
</protein>
<dbReference type="InterPro" id="IPR048000">
    <property type="entry name" value="TnsA-like"/>
</dbReference>